<dbReference type="GO" id="GO:0006952">
    <property type="term" value="P:defense response"/>
    <property type="evidence" value="ECO:0007669"/>
    <property type="project" value="UniProtKB-KW"/>
</dbReference>
<dbReference type="EMBL" id="SPHZ02000012">
    <property type="protein sequence ID" value="KAF0889152.1"/>
    <property type="molecule type" value="Genomic_DNA"/>
</dbReference>
<evidence type="ECO:0000256" key="2">
    <source>
        <dbReference type="ARBA" id="ARBA00022614"/>
    </source>
</evidence>
<dbReference type="Proteomes" id="UP000479710">
    <property type="component" value="Unassembled WGS sequence"/>
</dbReference>
<evidence type="ECO:0000313" key="7">
    <source>
        <dbReference type="EMBL" id="KAF0889152.1"/>
    </source>
</evidence>
<dbReference type="InterPro" id="IPR041118">
    <property type="entry name" value="Rx_N"/>
</dbReference>
<sequence>MLLGDEYKLLKGVHKDIAILKDELSSMNSLLQKLADIGKLDVQRKESKEKVRELAYDIEDCIDIFMHRLHPGDDKDGPVRKIKQLRDSHQIALQIQELKSRVVEESCWRDRYKIDVSNSCDSFIRIDPRLPALYVEARSLFWHGESTGPNRPMDDGSRM</sequence>
<comment type="caution">
    <text evidence="7">The sequence shown here is derived from an EMBL/GenBank/DDBJ whole genome shotgun (WGS) entry which is preliminary data.</text>
</comment>
<name>A0A6G1BMS9_9ORYZ</name>
<dbReference type="PANTHER" id="PTHR19338">
    <property type="entry name" value="TRANSLOCASE OF INNER MITOCHONDRIAL MEMBRANE 13 HOMOLOG"/>
    <property type="match status" value="1"/>
</dbReference>
<keyword evidence="4" id="KW-0547">Nucleotide-binding</keyword>
<dbReference type="Pfam" id="PF18052">
    <property type="entry name" value="Rx_N"/>
    <property type="match status" value="1"/>
</dbReference>
<feature type="domain" description="Disease resistance N-terminal" evidence="6">
    <location>
        <begin position="2"/>
        <end position="77"/>
    </location>
</feature>
<evidence type="ECO:0000256" key="4">
    <source>
        <dbReference type="ARBA" id="ARBA00022741"/>
    </source>
</evidence>
<proteinExistence type="inferred from homology"/>
<gene>
    <name evidence="7" type="ORF">E2562_022423</name>
</gene>
<keyword evidence="8" id="KW-1185">Reference proteome</keyword>
<dbReference type="GO" id="GO:0000166">
    <property type="term" value="F:nucleotide binding"/>
    <property type="evidence" value="ECO:0007669"/>
    <property type="project" value="UniProtKB-KW"/>
</dbReference>
<dbReference type="PANTHER" id="PTHR19338:SF65">
    <property type="entry name" value="OS06G0163900 PROTEIN"/>
    <property type="match status" value="1"/>
</dbReference>
<keyword evidence="5" id="KW-0611">Plant defense</keyword>
<evidence type="ECO:0000256" key="1">
    <source>
        <dbReference type="ARBA" id="ARBA00008894"/>
    </source>
</evidence>
<evidence type="ECO:0000256" key="5">
    <source>
        <dbReference type="ARBA" id="ARBA00022821"/>
    </source>
</evidence>
<evidence type="ECO:0000313" key="8">
    <source>
        <dbReference type="Proteomes" id="UP000479710"/>
    </source>
</evidence>
<evidence type="ECO:0000256" key="3">
    <source>
        <dbReference type="ARBA" id="ARBA00022737"/>
    </source>
</evidence>
<keyword evidence="3" id="KW-0677">Repeat</keyword>
<organism evidence="7 8">
    <name type="scientific">Oryza meyeriana var. granulata</name>
    <dbReference type="NCBI Taxonomy" id="110450"/>
    <lineage>
        <taxon>Eukaryota</taxon>
        <taxon>Viridiplantae</taxon>
        <taxon>Streptophyta</taxon>
        <taxon>Embryophyta</taxon>
        <taxon>Tracheophyta</taxon>
        <taxon>Spermatophyta</taxon>
        <taxon>Magnoliopsida</taxon>
        <taxon>Liliopsida</taxon>
        <taxon>Poales</taxon>
        <taxon>Poaceae</taxon>
        <taxon>BOP clade</taxon>
        <taxon>Oryzoideae</taxon>
        <taxon>Oryzeae</taxon>
        <taxon>Oryzinae</taxon>
        <taxon>Oryza</taxon>
        <taxon>Oryza meyeriana</taxon>
    </lineage>
</organism>
<evidence type="ECO:0000259" key="6">
    <source>
        <dbReference type="Pfam" id="PF18052"/>
    </source>
</evidence>
<reference evidence="7 8" key="1">
    <citation type="submission" date="2019-11" db="EMBL/GenBank/DDBJ databases">
        <title>Whole genome sequence of Oryza granulata.</title>
        <authorList>
            <person name="Li W."/>
        </authorList>
    </citation>
    <scope>NUCLEOTIDE SEQUENCE [LARGE SCALE GENOMIC DNA]</scope>
    <source>
        <strain evidence="8">cv. Menghai</strain>
        <tissue evidence="7">Leaf</tissue>
    </source>
</reference>
<comment type="similarity">
    <text evidence="1">Belongs to the disease resistance NB-LRR family.</text>
</comment>
<accession>A0A6G1BMS9</accession>
<keyword evidence="2" id="KW-0433">Leucine-rich repeat</keyword>
<dbReference type="CDD" id="cd14798">
    <property type="entry name" value="RX-CC_like"/>
    <property type="match status" value="1"/>
</dbReference>
<dbReference type="InterPro" id="IPR038005">
    <property type="entry name" value="RX-like_CC"/>
</dbReference>
<dbReference type="Gene3D" id="1.20.5.4130">
    <property type="match status" value="1"/>
</dbReference>
<protein>
    <recommendedName>
        <fullName evidence="6">Disease resistance N-terminal domain-containing protein</fullName>
    </recommendedName>
</protein>
<dbReference type="AlphaFoldDB" id="A0A6G1BMS9"/>
<dbReference type="OrthoDB" id="683874at2759"/>